<dbReference type="RefSeq" id="WP_151861413.1">
    <property type="nucleotide sequence ID" value="NZ_WBZC01000032.1"/>
</dbReference>
<accession>A0A6I0EYS3</accession>
<dbReference type="Pfam" id="PF14276">
    <property type="entry name" value="DUF4363"/>
    <property type="match status" value="1"/>
</dbReference>
<organism evidence="2 3">
    <name type="scientific">Alkaliphilus pronyensis</name>
    <dbReference type="NCBI Taxonomy" id="1482732"/>
    <lineage>
        <taxon>Bacteria</taxon>
        <taxon>Bacillati</taxon>
        <taxon>Bacillota</taxon>
        <taxon>Clostridia</taxon>
        <taxon>Peptostreptococcales</taxon>
        <taxon>Natronincolaceae</taxon>
        <taxon>Alkaliphilus</taxon>
    </lineage>
</organism>
<dbReference type="OrthoDB" id="3034917at2"/>
<dbReference type="Proteomes" id="UP000432715">
    <property type="component" value="Unassembled WGS sequence"/>
</dbReference>
<keyword evidence="3" id="KW-1185">Reference proteome</keyword>
<dbReference type="EMBL" id="WBZC01000032">
    <property type="protein sequence ID" value="KAB3534090.1"/>
    <property type="molecule type" value="Genomic_DNA"/>
</dbReference>
<name>A0A6I0EYS3_9FIRM</name>
<protein>
    <submittedName>
        <fullName evidence="2">DUF4363 family protein</fullName>
    </submittedName>
</protein>
<keyword evidence="1" id="KW-0812">Transmembrane</keyword>
<gene>
    <name evidence="2" type="ORF">F8154_09655</name>
</gene>
<evidence type="ECO:0000313" key="2">
    <source>
        <dbReference type="EMBL" id="KAB3534090.1"/>
    </source>
</evidence>
<dbReference type="InterPro" id="IPR025373">
    <property type="entry name" value="DUF4363"/>
</dbReference>
<evidence type="ECO:0000256" key="1">
    <source>
        <dbReference type="SAM" id="Phobius"/>
    </source>
</evidence>
<keyword evidence="1" id="KW-0472">Membrane</keyword>
<dbReference type="AlphaFoldDB" id="A0A6I0EYS3"/>
<sequence length="126" mass="14998">MKTVYTTLTILIVFFIGAIYFLQYVEYSCNEILTHIERLDECILNEDWDKTHSNIEALKKEWRQKKRVWEILLEHYDIDTIDVAISKIEKFADINNKDLALGELVKLKFYIKHIEDKEAFSIANLL</sequence>
<proteinExistence type="predicted"/>
<feature type="transmembrane region" description="Helical" evidence="1">
    <location>
        <begin position="7"/>
        <end position="25"/>
    </location>
</feature>
<comment type="caution">
    <text evidence="2">The sequence shown here is derived from an EMBL/GenBank/DDBJ whole genome shotgun (WGS) entry which is preliminary data.</text>
</comment>
<evidence type="ECO:0000313" key="3">
    <source>
        <dbReference type="Proteomes" id="UP000432715"/>
    </source>
</evidence>
<keyword evidence="1" id="KW-1133">Transmembrane helix</keyword>
<reference evidence="2 3" key="1">
    <citation type="submission" date="2019-10" db="EMBL/GenBank/DDBJ databases">
        <title>Alkaliphilus serpentinus sp. nov. and Alkaliphilus pronyensis sp. nov., two novel anaerobic alkaliphilic species isolated from the serpentinized-hosted hydrothermal field of the Prony Bay (New Caledonia).</title>
        <authorList>
            <person name="Postec A."/>
        </authorList>
    </citation>
    <scope>NUCLEOTIDE SEQUENCE [LARGE SCALE GENOMIC DNA]</scope>
    <source>
        <strain evidence="2 3">LacV</strain>
    </source>
</reference>